<dbReference type="SMART" id="SM00360">
    <property type="entry name" value="RRM"/>
    <property type="match status" value="2"/>
</dbReference>
<dbReference type="InterPro" id="IPR012677">
    <property type="entry name" value="Nucleotide-bd_a/b_plait_sf"/>
</dbReference>
<dbReference type="Gene3D" id="3.30.70.330">
    <property type="match status" value="2"/>
</dbReference>
<keyword evidence="3" id="KW-0694">RNA-binding</keyword>
<sequence length="361" mass="36881">MAYYANGNGAGGDSVKEEHDKRDAFVGGLSPDTTEADLNAYFSQFGPVLHSVVKRDLTTGLSRGFGFVTFADAIGLNKISSVAIHTLKGKKIDAKAAVRKHGKDVVMKIFVGGVDTAMNEDDIKAYFSRFGKVTAIQWPKDRLRDGAKKNFVFVEFDDANVVETLVKTPKHTIGSRLCDVRKAVPSAPKPPGGYAGAEQYGSPYGAPGYGAAAAYDPAAAGYGGYYGAAGYGAGYGAAAAGGYDAGAYGAGADGYGDPAAAYGGYGDATTAAYGGYGAVDPAYADPYSAAAAPAYDPYGPAPTPTVAYPGAEAVAAYPPAIRGGFRGRGAPLGARGGIRPAFGAPGGARGGVRGFHPYRRV</sequence>
<keyword evidence="5" id="KW-0687">Ribonucleoprotein</keyword>
<comment type="caution">
    <text evidence="5">The sequence shown here is derived from an EMBL/GenBank/DDBJ whole genome shotgun (WGS) entry which is preliminary data.</text>
</comment>
<dbReference type="InterPro" id="IPR035979">
    <property type="entry name" value="RBD_domain_sf"/>
</dbReference>
<reference evidence="6" key="1">
    <citation type="submission" date="2017-01" db="EMBL/GenBank/DDBJ databases">
        <title>Comparative genomics of anhydrobiosis in the tardigrade Hypsibius dujardini.</title>
        <authorList>
            <person name="Yoshida Y."/>
            <person name="Koutsovoulos G."/>
            <person name="Laetsch D."/>
            <person name="Stevens L."/>
            <person name="Kumar S."/>
            <person name="Horikawa D."/>
            <person name="Ishino K."/>
            <person name="Komine S."/>
            <person name="Tomita M."/>
            <person name="Blaxter M."/>
            <person name="Arakawa K."/>
        </authorList>
    </citation>
    <scope>NUCLEOTIDE SEQUENCE [LARGE SCALE GENOMIC DNA]</scope>
    <source>
        <strain evidence="6">Z151</strain>
    </source>
</reference>
<dbReference type="GO" id="GO:0005654">
    <property type="term" value="C:nucleoplasm"/>
    <property type="evidence" value="ECO:0007669"/>
    <property type="project" value="TreeGrafter"/>
</dbReference>
<evidence type="ECO:0000256" key="3">
    <source>
        <dbReference type="PROSITE-ProRule" id="PRU00176"/>
    </source>
</evidence>
<dbReference type="OrthoDB" id="1875751at2759"/>
<feature type="domain" description="RRM" evidence="4">
    <location>
        <begin position="107"/>
        <end position="185"/>
    </location>
</feature>
<dbReference type="GO" id="GO:1990904">
    <property type="term" value="C:ribonucleoprotein complex"/>
    <property type="evidence" value="ECO:0007669"/>
    <property type="project" value="UniProtKB-KW"/>
</dbReference>
<evidence type="ECO:0000313" key="5">
    <source>
        <dbReference type="EMBL" id="OQV24317.1"/>
    </source>
</evidence>
<dbReference type="PANTHER" id="PTHR48033:SF10">
    <property type="entry name" value="RNA-BINDING PROTEIN SQUID"/>
    <property type="match status" value="1"/>
</dbReference>
<keyword evidence="2" id="KW-0539">Nucleus</keyword>
<accession>A0A1W0X9W2</accession>
<dbReference type="SUPFAM" id="SSF54928">
    <property type="entry name" value="RNA-binding domain, RBD"/>
    <property type="match status" value="2"/>
</dbReference>
<dbReference type="GO" id="GO:0010468">
    <property type="term" value="P:regulation of gene expression"/>
    <property type="evidence" value="ECO:0007669"/>
    <property type="project" value="TreeGrafter"/>
</dbReference>
<dbReference type="EMBL" id="MTYJ01000007">
    <property type="protein sequence ID" value="OQV24317.1"/>
    <property type="molecule type" value="Genomic_DNA"/>
</dbReference>
<evidence type="ECO:0000256" key="2">
    <source>
        <dbReference type="ARBA" id="ARBA00023242"/>
    </source>
</evidence>
<name>A0A1W0X9W2_HYPEX</name>
<gene>
    <name evidence="5" type="ORF">BV898_01856</name>
</gene>
<evidence type="ECO:0000313" key="6">
    <source>
        <dbReference type="Proteomes" id="UP000192578"/>
    </source>
</evidence>
<dbReference type="PANTHER" id="PTHR48033">
    <property type="entry name" value="RNA-BINDING (RRM/RBD/RNP MOTIFS) FAMILY PROTEIN"/>
    <property type="match status" value="1"/>
</dbReference>
<dbReference type="GO" id="GO:0000785">
    <property type="term" value="C:chromatin"/>
    <property type="evidence" value="ECO:0007669"/>
    <property type="project" value="TreeGrafter"/>
</dbReference>
<dbReference type="GO" id="GO:0003723">
    <property type="term" value="F:RNA binding"/>
    <property type="evidence" value="ECO:0007669"/>
    <property type="project" value="UniProtKB-UniRule"/>
</dbReference>
<feature type="domain" description="RRM" evidence="4">
    <location>
        <begin position="22"/>
        <end position="112"/>
    </location>
</feature>
<dbReference type="Pfam" id="PF00076">
    <property type="entry name" value="RRM_1"/>
    <property type="match status" value="2"/>
</dbReference>
<evidence type="ECO:0000259" key="4">
    <source>
        <dbReference type="PROSITE" id="PS50102"/>
    </source>
</evidence>
<dbReference type="PROSITE" id="PS50102">
    <property type="entry name" value="RRM"/>
    <property type="match status" value="2"/>
</dbReference>
<proteinExistence type="predicted"/>
<dbReference type="Proteomes" id="UP000192578">
    <property type="component" value="Unassembled WGS sequence"/>
</dbReference>
<comment type="subcellular location">
    <subcellularLocation>
        <location evidence="1">Nucleus</location>
    </subcellularLocation>
</comment>
<keyword evidence="6" id="KW-1185">Reference proteome</keyword>
<organism evidence="5 6">
    <name type="scientific">Hypsibius exemplaris</name>
    <name type="common">Freshwater tardigrade</name>
    <dbReference type="NCBI Taxonomy" id="2072580"/>
    <lineage>
        <taxon>Eukaryota</taxon>
        <taxon>Metazoa</taxon>
        <taxon>Ecdysozoa</taxon>
        <taxon>Tardigrada</taxon>
        <taxon>Eutardigrada</taxon>
        <taxon>Parachela</taxon>
        <taxon>Hypsibioidea</taxon>
        <taxon>Hypsibiidae</taxon>
        <taxon>Hypsibius</taxon>
    </lineage>
</organism>
<evidence type="ECO:0000256" key="1">
    <source>
        <dbReference type="ARBA" id="ARBA00004123"/>
    </source>
</evidence>
<dbReference type="InterPro" id="IPR000504">
    <property type="entry name" value="RRM_dom"/>
</dbReference>
<dbReference type="AlphaFoldDB" id="A0A1W0X9W2"/>
<protein>
    <submittedName>
        <fullName evidence="5">Heterogeneous nuclear ribonucleoprotein D-like</fullName>
    </submittedName>
</protein>